<sequence>MHTKHIASAVASLLTLTSATDKVRTIYQFSSNDTWLENLVTRSNGIILATEIGPPASLLAFDPRQPNATKQTIFTFDTVLGLSGITETSHDVFVITGSNTTSSNIQDPPKNATEVWKVDFTSNTTHPDISLICRPTQPTDFNGLAAYNETIVLASATFQSSIYAVNIETGDSWEAIKKNGSMSQINGIKVQDGYVYWTANALYRAPLYPNITAGAVQEIYSPLTADDFAIAPDGFALNSTYGAEYKFAYIATAGENSVFQIIFDRNGTAVGSGETIAGAEDSTEVAEPTGCFFGRGKGEDRKVFVTTGGGGGVAVDVNGTDVAVGAQLLEIDLKFVE</sequence>
<dbReference type="PANTHER" id="PTHR42060:SF1">
    <property type="entry name" value="NHL REPEAT-CONTAINING PROTEIN"/>
    <property type="match status" value="1"/>
</dbReference>
<dbReference type="EMBL" id="ML995823">
    <property type="protein sequence ID" value="KAF2770853.1"/>
    <property type="molecule type" value="Genomic_DNA"/>
</dbReference>
<dbReference type="InterPro" id="IPR052998">
    <property type="entry name" value="Hetero-Diels-Alderase-like"/>
</dbReference>
<gene>
    <name evidence="2" type="ORF">EJ03DRAFT_373428</name>
</gene>
<dbReference type="OrthoDB" id="9977941at2759"/>
<accession>A0A6G1LD38</accession>
<organism evidence="2 3">
    <name type="scientific">Teratosphaeria nubilosa</name>
    <dbReference type="NCBI Taxonomy" id="161662"/>
    <lineage>
        <taxon>Eukaryota</taxon>
        <taxon>Fungi</taxon>
        <taxon>Dikarya</taxon>
        <taxon>Ascomycota</taxon>
        <taxon>Pezizomycotina</taxon>
        <taxon>Dothideomycetes</taxon>
        <taxon>Dothideomycetidae</taxon>
        <taxon>Mycosphaerellales</taxon>
        <taxon>Teratosphaeriaceae</taxon>
        <taxon>Teratosphaeria</taxon>
    </lineage>
</organism>
<keyword evidence="3" id="KW-1185">Reference proteome</keyword>
<reference evidence="2" key="1">
    <citation type="journal article" date="2020" name="Stud. Mycol.">
        <title>101 Dothideomycetes genomes: a test case for predicting lifestyles and emergence of pathogens.</title>
        <authorList>
            <person name="Haridas S."/>
            <person name="Albert R."/>
            <person name="Binder M."/>
            <person name="Bloem J."/>
            <person name="Labutti K."/>
            <person name="Salamov A."/>
            <person name="Andreopoulos B."/>
            <person name="Baker S."/>
            <person name="Barry K."/>
            <person name="Bills G."/>
            <person name="Bluhm B."/>
            <person name="Cannon C."/>
            <person name="Castanera R."/>
            <person name="Culley D."/>
            <person name="Daum C."/>
            <person name="Ezra D."/>
            <person name="Gonzalez J."/>
            <person name="Henrissat B."/>
            <person name="Kuo A."/>
            <person name="Liang C."/>
            <person name="Lipzen A."/>
            <person name="Lutzoni F."/>
            <person name="Magnuson J."/>
            <person name="Mondo S."/>
            <person name="Nolan M."/>
            <person name="Ohm R."/>
            <person name="Pangilinan J."/>
            <person name="Park H.-J."/>
            <person name="Ramirez L."/>
            <person name="Alfaro M."/>
            <person name="Sun H."/>
            <person name="Tritt A."/>
            <person name="Yoshinaga Y."/>
            <person name="Zwiers L.-H."/>
            <person name="Turgeon B."/>
            <person name="Goodwin S."/>
            <person name="Spatafora J."/>
            <person name="Crous P."/>
            <person name="Grigoriev I."/>
        </authorList>
    </citation>
    <scope>NUCLEOTIDE SEQUENCE</scope>
    <source>
        <strain evidence="2">CBS 116005</strain>
    </source>
</reference>
<dbReference type="Gene3D" id="2.120.10.30">
    <property type="entry name" value="TolB, C-terminal domain"/>
    <property type="match status" value="1"/>
</dbReference>
<evidence type="ECO:0000313" key="2">
    <source>
        <dbReference type="EMBL" id="KAF2770853.1"/>
    </source>
</evidence>
<protein>
    <submittedName>
        <fullName evidence="2">Uncharacterized protein</fullName>
    </submittedName>
</protein>
<feature type="chain" id="PRO_5026240193" evidence="1">
    <location>
        <begin position="20"/>
        <end position="337"/>
    </location>
</feature>
<keyword evidence="1" id="KW-0732">Signal</keyword>
<evidence type="ECO:0000313" key="3">
    <source>
        <dbReference type="Proteomes" id="UP000799436"/>
    </source>
</evidence>
<dbReference type="PANTHER" id="PTHR42060">
    <property type="entry name" value="NHL REPEAT-CONTAINING PROTEIN-RELATED"/>
    <property type="match status" value="1"/>
</dbReference>
<feature type="signal peptide" evidence="1">
    <location>
        <begin position="1"/>
        <end position="19"/>
    </location>
</feature>
<dbReference type="InterPro" id="IPR011042">
    <property type="entry name" value="6-blade_b-propeller_TolB-like"/>
</dbReference>
<evidence type="ECO:0000256" key="1">
    <source>
        <dbReference type="SAM" id="SignalP"/>
    </source>
</evidence>
<name>A0A6G1LD38_9PEZI</name>
<dbReference type="AlphaFoldDB" id="A0A6G1LD38"/>
<proteinExistence type="predicted"/>
<dbReference type="SUPFAM" id="SSF63829">
    <property type="entry name" value="Calcium-dependent phosphotriesterase"/>
    <property type="match status" value="1"/>
</dbReference>
<dbReference type="Proteomes" id="UP000799436">
    <property type="component" value="Unassembled WGS sequence"/>
</dbReference>